<dbReference type="PROSITE" id="PS50294">
    <property type="entry name" value="WD_REPEATS_REGION"/>
    <property type="match status" value="1"/>
</dbReference>
<evidence type="ECO:0000256" key="1">
    <source>
        <dbReference type="ARBA" id="ARBA00022574"/>
    </source>
</evidence>
<dbReference type="InterPro" id="IPR040132">
    <property type="entry name" value="Tex1/THOC3"/>
</dbReference>
<dbReference type="EMBL" id="KL363193">
    <property type="protein sequence ID" value="KFD56503.1"/>
    <property type="molecule type" value="Genomic_DNA"/>
</dbReference>
<keyword evidence="1 4" id="KW-0853">WD repeat</keyword>
<dbReference type="GO" id="GO:0006406">
    <property type="term" value="P:mRNA export from nucleus"/>
    <property type="evidence" value="ECO:0007669"/>
    <property type="project" value="InterPro"/>
</dbReference>
<dbReference type="Proteomes" id="UP000030764">
    <property type="component" value="Unassembled WGS sequence"/>
</dbReference>
<dbReference type="InterPro" id="IPR036322">
    <property type="entry name" value="WD40_repeat_dom_sf"/>
</dbReference>
<dbReference type="GO" id="GO:0000445">
    <property type="term" value="C:THO complex part of transcription export complex"/>
    <property type="evidence" value="ECO:0007669"/>
    <property type="project" value="TreeGrafter"/>
</dbReference>
<organism evidence="5 7">
    <name type="scientific">Trichuris suis</name>
    <name type="common">pig whipworm</name>
    <dbReference type="NCBI Taxonomy" id="68888"/>
    <lineage>
        <taxon>Eukaryota</taxon>
        <taxon>Metazoa</taxon>
        <taxon>Ecdysozoa</taxon>
        <taxon>Nematoda</taxon>
        <taxon>Enoplea</taxon>
        <taxon>Dorylaimia</taxon>
        <taxon>Trichinellida</taxon>
        <taxon>Trichuridae</taxon>
        <taxon>Trichuris</taxon>
    </lineage>
</organism>
<evidence type="ECO:0000256" key="2">
    <source>
        <dbReference type="ARBA" id="ARBA00022737"/>
    </source>
</evidence>
<accession>A0A085MH07</accession>
<feature type="repeat" description="WD" evidence="4">
    <location>
        <begin position="200"/>
        <end position="232"/>
    </location>
</feature>
<comment type="similarity">
    <text evidence="3">Belongs to the THOC3 family.</text>
</comment>
<evidence type="ECO:0000256" key="4">
    <source>
        <dbReference type="PROSITE-ProRule" id="PRU00221"/>
    </source>
</evidence>
<evidence type="ECO:0008006" key="8">
    <source>
        <dbReference type="Google" id="ProtNLM"/>
    </source>
</evidence>
<reference evidence="5 7" key="1">
    <citation type="journal article" date="2014" name="Nat. Genet.">
        <title>Genome and transcriptome of the porcine whipworm Trichuris suis.</title>
        <authorList>
            <person name="Jex A.R."/>
            <person name="Nejsum P."/>
            <person name="Schwarz E.M."/>
            <person name="Hu L."/>
            <person name="Young N.D."/>
            <person name="Hall R.S."/>
            <person name="Korhonen P.K."/>
            <person name="Liao S."/>
            <person name="Thamsborg S."/>
            <person name="Xia J."/>
            <person name="Xu P."/>
            <person name="Wang S."/>
            <person name="Scheerlinck J.P."/>
            <person name="Hofmann A."/>
            <person name="Sternberg P.W."/>
            <person name="Wang J."/>
            <person name="Gasser R.B."/>
        </authorList>
    </citation>
    <scope>NUCLEOTIDE SEQUENCE [LARGE SCALE GENOMIC DNA]</scope>
    <source>
        <strain evidence="6">DCEP-RM93F</strain>
        <strain evidence="5">DCEP-RM93M</strain>
    </source>
</reference>
<protein>
    <recommendedName>
        <fullName evidence="8">Anaphase-promoting complex subunit 4 WD40 domain-containing protein</fullName>
    </recommendedName>
</protein>
<dbReference type="EMBL" id="KL367484">
    <property type="protein sequence ID" value="KFD71030.1"/>
    <property type="molecule type" value="Genomic_DNA"/>
</dbReference>
<gene>
    <name evidence="5" type="ORF">M513_02607</name>
    <name evidence="6" type="ORF">M514_02607</name>
</gene>
<evidence type="ECO:0000313" key="5">
    <source>
        <dbReference type="EMBL" id="KFD56503.1"/>
    </source>
</evidence>
<proteinExistence type="inferred from homology"/>
<keyword evidence="7" id="KW-1185">Reference proteome</keyword>
<keyword evidence="2" id="KW-0677">Repeat</keyword>
<dbReference type="InterPro" id="IPR001680">
    <property type="entry name" value="WD40_rpt"/>
</dbReference>
<dbReference type="AlphaFoldDB" id="A0A085MH07"/>
<evidence type="ECO:0000313" key="6">
    <source>
        <dbReference type="EMBL" id="KFD71030.1"/>
    </source>
</evidence>
<dbReference type="PANTHER" id="PTHR22839:SF0">
    <property type="entry name" value="THO COMPLEX SUBUNIT 3"/>
    <property type="match status" value="1"/>
</dbReference>
<dbReference type="Gene3D" id="2.130.10.10">
    <property type="entry name" value="YVTN repeat-like/Quinoprotein amine dehydrogenase"/>
    <property type="match status" value="2"/>
</dbReference>
<dbReference type="PANTHER" id="PTHR22839">
    <property type="entry name" value="THO COMPLEX SUBUNIT 3 THO3"/>
    <property type="match status" value="1"/>
</dbReference>
<dbReference type="Pfam" id="PF00400">
    <property type="entry name" value="WD40"/>
    <property type="match status" value="2"/>
</dbReference>
<sequence>MPLIRLSPNNDDKGLSDTQKVFAHRTLVPPLEVDESELLCMRWNRTGCHLAAGFSSGVVKVFNFGEQKLMLFETCRGHLKNVTDLRWHPFHPNIVATCSLDKTIRVLDTRAQKWVALLRTEGENACINWTPDGTILGVGGKDNFASFFDARNWATLPRQHICDELTSISWNKRAVVLLCTNGVGEVIIYKWPKMVKASTMLGHCGAINCVDFDHSGRTFATAGADGVVGIWDANHIICTKTLCWFKDQIDGVSFSHDGKVIASYTDTMKIDVTHEPAFSKCQQAIA</sequence>
<dbReference type="SUPFAM" id="SSF50978">
    <property type="entry name" value="WD40 repeat-like"/>
    <property type="match status" value="1"/>
</dbReference>
<evidence type="ECO:0000256" key="3">
    <source>
        <dbReference type="ARBA" id="ARBA00046343"/>
    </source>
</evidence>
<dbReference type="InterPro" id="IPR015943">
    <property type="entry name" value="WD40/YVTN_repeat-like_dom_sf"/>
</dbReference>
<dbReference type="PROSITE" id="PS50082">
    <property type="entry name" value="WD_REPEATS_2"/>
    <property type="match status" value="1"/>
</dbReference>
<dbReference type="SMART" id="SM00320">
    <property type="entry name" value="WD40"/>
    <property type="match status" value="5"/>
</dbReference>
<name>A0A085MH07_9BILA</name>
<evidence type="ECO:0000313" key="7">
    <source>
        <dbReference type="Proteomes" id="UP000030764"/>
    </source>
</evidence>
<dbReference type="Proteomes" id="UP000030758">
    <property type="component" value="Unassembled WGS sequence"/>
</dbReference>